<keyword evidence="3" id="KW-0449">Lipoprotein</keyword>
<dbReference type="RefSeq" id="WP_063068230.1">
    <property type="nucleotide sequence ID" value="NZ_CP136962.1"/>
</dbReference>
<dbReference type="Pfam" id="PF22829">
    <property type="entry name" value="HphA_C"/>
    <property type="match status" value="1"/>
</dbReference>
<dbReference type="NCBIfam" id="NF041636">
    <property type="entry name" value="slam_lipo"/>
    <property type="match status" value="1"/>
</dbReference>
<feature type="domain" description="HphA C-terminal" evidence="2">
    <location>
        <begin position="217"/>
        <end position="320"/>
    </location>
</feature>
<reference evidence="4" key="1">
    <citation type="submission" date="2017-12" db="EMBL/GenBank/DDBJ databases">
        <title>Phylogenetic diversity of female urinary microbiome.</title>
        <authorList>
            <person name="Thomas-White K."/>
            <person name="Wolfe A.J."/>
        </authorList>
    </citation>
    <scope>NUCLEOTIDE SEQUENCE [LARGE SCALE GENOMIC DNA]</scope>
    <source>
        <strain evidence="4">UMB0023</strain>
    </source>
</reference>
<gene>
    <name evidence="3" type="ORF">CYJ98_005750</name>
</gene>
<dbReference type="EMBL" id="CP136962">
    <property type="protein sequence ID" value="WOS97092.1"/>
    <property type="molecule type" value="Genomic_DNA"/>
</dbReference>
<sequence length="321" mass="34385">MSIFKQTLLAATLCGVFGAAVAAPEGGSSQKRKDGYWITVKPGTSSWQPFGAGKAGLAFSTDNGHSWSNSINLEDGPVKHIGIKYKQGTQKVPINGNDPYANVDGTRNPHYLTLKDVKPVIGWFYNPPLGQVWYENRHNNTEVYSVRQMANPAIPAAPKFGGLVIAKVPGMNGSDGNVFFGEWAPRKGNPPQNSTDLNMADGKRTVWYVGDNPTRNMPKLVNAKYNVLGVNKHTPGRNDFYTGTLTANYGTGSGSLTGSISRPGDSVNFAGTNIRSNGTFDNGKVNEHITGRFYGNSAEALAGIVDRAGADKDVAFGGRKQ</sequence>
<accession>A0A9X7F5F2</accession>
<proteinExistence type="predicted"/>
<dbReference type="Gene3D" id="2.40.160.90">
    <property type="match status" value="1"/>
</dbReference>
<dbReference type="InterPro" id="IPR054536">
    <property type="entry name" value="HphA_C"/>
</dbReference>
<name>A0A9X7F5F2_NEIPE</name>
<dbReference type="SUPFAM" id="SSF56925">
    <property type="entry name" value="OMPA-like"/>
    <property type="match status" value="1"/>
</dbReference>
<dbReference type="InterPro" id="IPR011250">
    <property type="entry name" value="OMP/PagP_B-barrel"/>
</dbReference>
<evidence type="ECO:0000256" key="1">
    <source>
        <dbReference type="ARBA" id="ARBA00004442"/>
    </source>
</evidence>
<organism evidence="3 4">
    <name type="scientific">Neisseria perflava</name>
    <dbReference type="NCBI Taxonomy" id="33053"/>
    <lineage>
        <taxon>Bacteria</taxon>
        <taxon>Pseudomonadati</taxon>
        <taxon>Pseudomonadota</taxon>
        <taxon>Betaproteobacteria</taxon>
        <taxon>Neisseriales</taxon>
        <taxon>Neisseriaceae</taxon>
        <taxon>Neisseria</taxon>
    </lineage>
</organism>
<dbReference type="Proteomes" id="UP000234781">
    <property type="component" value="Chromosome"/>
</dbReference>
<keyword evidence="4" id="KW-1185">Reference proteome</keyword>
<comment type="subcellular location">
    <subcellularLocation>
        <location evidence="1">Cell outer membrane</location>
    </subcellularLocation>
</comment>
<evidence type="ECO:0000313" key="3">
    <source>
        <dbReference type="EMBL" id="WOS97092.1"/>
    </source>
</evidence>
<dbReference type="InterPro" id="IPR054843">
    <property type="entry name" value="Slam_hemophilin_C"/>
</dbReference>
<evidence type="ECO:0000259" key="2">
    <source>
        <dbReference type="Pfam" id="PF22829"/>
    </source>
</evidence>
<dbReference type="GO" id="GO:0009279">
    <property type="term" value="C:cell outer membrane"/>
    <property type="evidence" value="ECO:0007669"/>
    <property type="project" value="UniProtKB-SubCell"/>
</dbReference>
<evidence type="ECO:0000313" key="4">
    <source>
        <dbReference type="Proteomes" id="UP000234781"/>
    </source>
</evidence>
<dbReference type="AlphaFoldDB" id="A0A9X7F5F2"/>
<protein>
    <submittedName>
        <fullName evidence="3">Slam-dependent surface lipoprotein</fullName>
    </submittedName>
</protein>